<evidence type="ECO:0000313" key="3">
    <source>
        <dbReference type="Proteomes" id="UP000236291"/>
    </source>
</evidence>
<dbReference type="Proteomes" id="UP000236291">
    <property type="component" value="Unassembled WGS sequence"/>
</dbReference>
<dbReference type="EMBL" id="ASHM01009429">
    <property type="protein sequence ID" value="PNY17513.1"/>
    <property type="molecule type" value="Genomic_DNA"/>
</dbReference>
<dbReference type="GO" id="GO:0003676">
    <property type="term" value="F:nucleic acid binding"/>
    <property type="evidence" value="ECO:0007669"/>
    <property type="project" value="InterPro"/>
</dbReference>
<dbReference type="Pfam" id="PF13456">
    <property type="entry name" value="RVT_3"/>
    <property type="match status" value="1"/>
</dbReference>
<evidence type="ECO:0000259" key="1">
    <source>
        <dbReference type="Pfam" id="PF13456"/>
    </source>
</evidence>
<dbReference type="InterPro" id="IPR036397">
    <property type="entry name" value="RNaseH_sf"/>
</dbReference>
<feature type="domain" description="RNase H type-1" evidence="1">
    <location>
        <begin position="1"/>
        <end position="65"/>
    </location>
</feature>
<dbReference type="GO" id="GO:0004523">
    <property type="term" value="F:RNA-DNA hybrid ribonuclease activity"/>
    <property type="evidence" value="ECO:0007669"/>
    <property type="project" value="InterPro"/>
</dbReference>
<dbReference type="InterPro" id="IPR002156">
    <property type="entry name" value="RNaseH_domain"/>
</dbReference>
<dbReference type="CDD" id="cd06222">
    <property type="entry name" value="RNase_H_like"/>
    <property type="match status" value="1"/>
</dbReference>
<dbReference type="AlphaFoldDB" id="A0A2K3PQE6"/>
<dbReference type="InterPro" id="IPR012337">
    <property type="entry name" value="RNaseH-like_sf"/>
</dbReference>
<reference evidence="2 3" key="2">
    <citation type="journal article" date="2017" name="Front. Plant Sci.">
        <title>Gene Classification and Mining of Molecular Markers Useful in Red Clover (Trifolium pratense) Breeding.</title>
        <authorList>
            <person name="Istvanek J."/>
            <person name="Dluhosova J."/>
            <person name="Dluhos P."/>
            <person name="Patkova L."/>
            <person name="Nedelnik J."/>
            <person name="Repkova J."/>
        </authorList>
    </citation>
    <scope>NUCLEOTIDE SEQUENCE [LARGE SCALE GENOMIC DNA]</scope>
    <source>
        <strain evidence="3">cv. Tatra</strain>
        <tissue evidence="2">Young leaves</tissue>
    </source>
</reference>
<comment type="caution">
    <text evidence="2">The sequence shown here is derived from an EMBL/GenBank/DDBJ whole genome shotgun (WGS) entry which is preliminary data.</text>
</comment>
<sequence>MWGMYTGMEFARQKGVTHLIVESDSKLLIDMVTRRWNLNGITLILIWRIQELINMDWLVNHIHIQDSFDFITLETRPTDLQSTFFADISGISMPRTVHVFS</sequence>
<accession>A0A2K3PQE6</accession>
<reference evidence="2 3" key="1">
    <citation type="journal article" date="2014" name="Am. J. Bot.">
        <title>Genome assembly and annotation for red clover (Trifolium pratense; Fabaceae).</title>
        <authorList>
            <person name="Istvanek J."/>
            <person name="Jaros M."/>
            <person name="Krenek A."/>
            <person name="Repkova J."/>
        </authorList>
    </citation>
    <scope>NUCLEOTIDE SEQUENCE [LARGE SCALE GENOMIC DNA]</scope>
    <source>
        <strain evidence="3">cv. Tatra</strain>
        <tissue evidence="2">Young leaves</tissue>
    </source>
</reference>
<gene>
    <name evidence="2" type="ORF">L195_g014258</name>
</gene>
<protein>
    <recommendedName>
        <fullName evidence="1">RNase H type-1 domain-containing protein</fullName>
    </recommendedName>
</protein>
<dbReference type="InterPro" id="IPR044730">
    <property type="entry name" value="RNase_H-like_dom_plant"/>
</dbReference>
<evidence type="ECO:0000313" key="2">
    <source>
        <dbReference type="EMBL" id="PNY17513.1"/>
    </source>
</evidence>
<dbReference type="Gene3D" id="3.30.420.10">
    <property type="entry name" value="Ribonuclease H-like superfamily/Ribonuclease H"/>
    <property type="match status" value="1"/>
</dbReference>
<organism evidence="2 3">
    <name type="scientific">Trifolium pratense</name>
    <name type="common">Red clover</name>
    <dbReference type="NCBI Taxonomy" id="57577"/>
    <lineage>
        <taxon>Eukaryota</taxon>
        <taxon>Viridiplantae</taxon>
        <taxon>Streptophyta</taxon>
        <taxon>Embryophyta</taxon>
        <taxon>Tracheophyta</taxon>
        <taxon>Spermatophyta</taxon>
        <taxon>Magnoliopsida</taxon>
        <taxon>eudicotyledons</taxon>
        <taxon>Gunneridae</taxon>
        <taxon>Pentapetalae</taxon>
        <taxon>rosids</taxon>
        <taxon>fabids</taxon>
        <taxon>Fabales</taxon>
        <taxon>Fabaceae</taxon>
        <taxon>Papilionoideae</taxon>
        <taxon>50 kb inversion clade</taxon>
        <taxon>NPAAA clade</taxon>
        <taxon>Hologalegina</taxon>
        <taxon>IRL clade</taxon>
        <taxon>Trifolieae</taxon>
        <taxon>Trifolium</taxon>
    </lineage>
</organism>
<proteinExistence type="predicted"/>
<dbReference type="SUPFAM" id="SSF53098">
    <property type="entry name" value="Ribonuclease H-like"/>
    <property type="match status" value="1"/>
</dbReference>
<name>A0A2K3PQE6_TRIPR</name>